<gene>
    <name evidence="1" type="ORF">N866_15335</name>
</gene>
<accession>A0A021VVA8</accession>
<proteinExistence type="predicted"/>
<reference evidence="1 2" key="1">
    <citation type="submission" date="2014-01" db="EMBL/GenBank/DDBJ databases">
        <title>Actinotalea ferrariae CF5-4.</title>
        <authorList>
            <person name="Chen F."/>
            <person name="Li Y."/>
            <person name="Wang G."/>
        </authorList>
    </citation>
    <scope>NUCLEOTIDE SEQUENCE [LARGE SCALE GENOMIC DNA]</scope>
    <source>
        <strain evidence="1 2">CF5-4</strain>
    </source>
</reference>
<dbReference type="AlphaFoldDB" id="A0A021VVA8"/>
<keyword evidence="2" id="KW-1185">Reference proteome</keyword>
<protein>
    <submittedName>
        <fullName evidence="1">Uncharacterized protein</fullName>
    </submittedName>
</protein>
<dbReference type="RefSeq" id="WP_034221573.1">
    <property type="nucleotide sequence ID" value="NZ_AXCW01000005.1"/>
</dbReference>
<evidence type="ECO:0000313" key="2">
    <source>
        <dbReference type="Proteomes" id="UP000019753"/>
    </source>
</evidence>
<sequence>MRGALRATGLALIGLSLVLPLALLSVVVVAAEQQVTSRASAAQQSETPAPYAQTFAMTILEEQRTIDLWLVDLDTEPFFRQTITAGGTVVSDQIYRFDERALYTSDDVSPDAPAWSVLSPVEPEALGLPDLSAGPAQWAAQFGAGEQQIPLADGTTVNVVIHAVDDPIDPAIFTLPPDAVVTPAGP</sequence>
<organism evidence="1 2">
    <name type="scientific">Actinotalea ferrariae CF5-4</name>
    <dbReference type="NCBI Taxonomy" id="948458"/>
    <lineage>
        <taxon>Bacteria</taxon>
        <taxon>Bacillati</taxon>
        <taxon>Actinomycetota</taxon>
        <taxon>Actinomycetes</taxon>
        <taxon>Micrococcales</taxon>
        <taxon>Cellulomonadaceae</taxon>
        <taxon>Actinotalea</taxon>
    </lineage>
</organism>
<comment type="caution">
    <text evidence="1">The sequence shown here is derived from an EMBL/GenBank/DDBJ whole genome shotgun (WGS) entry which is preliminary data.</text>
</comment>
<evidence type="ECO:0000313" key="1">
    <source>
        <dbReference type="EMBL" id="EYR65096.1"/>
    </source>
</evidence>
<dbReference type="OrthoDB" id="5113003at2"/>
<dbReference type="Proteomes" id="UP000019753">
    <property type="component" value="Unassembled WGS sequence"/>
</dbReference>
<name>A0A021VVA8_9CELL</name>
<dbReference type="EMBL" id="AXCW01000005">
    <property type="protein sequence ID" value="EYR65096.1"/>
    <property type="molecule type" value="Genomic_DNA"/>
</dbReference>